<feature type="binding site" evidence="11">
    <location>
        <begin position="244"/>
        <end position="245"/>
    </location>
    <ligand>
        <name>substrate</name>
    </ligand>
</feature>
<feature type="domain" description="Dihydroorotate dehydrogenase catalytic" evidence="12">
    <location>
        <begin position="43"/>
        <end position="337"/>
    </location>
</feature>
<dbReference type="PROSITE" id="PS00912">
    <property type="entry name" value="DHODEHASE_2"/>
    <property type="match status" value="1"/>
</dbReference>
<evidence type="ECO:0000256" key="5">
    <source>
        <dbReference type="ARBA" id="ARBA00022630"/>
    </source>
</evidence>
<dbReference type="NCBIfam" id="NF003645">
    <property type="entry name" value="PRK05286.1-2"/>
    <property type="match status" value="1"/>
</dbReference>
<feature type="binding site" evidence="11">
    <location>
        <position position="64"/>
    </location>
    <ligand>
        <name>substrate</name>
    </ligand>
</feature>
<proteinExistence type="inferred from homology"/>
<dbReference type="EC" id="1.3.5.2" evidence="11"/>
<feature type="binding site" evidence="11">
    <location>
        <position position="213"/>
    </location>
    <ligand>
        <name>FMN</name>
        <dbReference type="ChEBI" id="CHEBI:58210"/>
    </ligand>
</feature>
<dbReference type="RefSeq" id="WP_207870168.1">
    <property type="nucleotide sequence ID" value="NZ_CP062222.1"/>
</dbReference>
<comment type="subunit">
    <text evidence="11">Monomer.</text>
</comment>
<dbReference type="PANTHER" id="PTHR48109:SF4">
    <property type="entry name" value="DIHYDROOROTATE DEHYDROGENASE (QUINONE), MITOCHONDRIAL"/>
    <property type="match status" value="1"/>
</dbReference>
<dbReference type="AlphaFoldDB" id="A0A975GY20"/>
<comment type="cofactor">
    <cofactor evidence="11">
        <name>FMN</name>
        <dbReference type="ChEBI" id="CHEBI:58210"/>
    </cofactor>
    <text evidence="11">Binds 1 FMN per subunit.</text>
</comment>
<reference evidence="13" key="1">
    <citation type="submission" date="2020-09" db="EMBL/GenBank/DDBJ databases">
        <title>Brevundimonas sp. LVF2 isolated from a puddle in Goettingen, Germany.</title>
        <authorList>
            <person name="Friedrich I."/>
            <person name="Klassen A."/>
            <person name="Hannes N."/>
            <person name="Schneider D."/>
            <person name="Hertel R."/>
            <person name="Daniel R."/>
        </authorList>
    </citation>
    <scope>NUCLEOTIDE SEQUENCE</scope>
    <source>
        <strain evidence="13">LVF2</strain>
    </source>
</reference>
<feature type="binding site" evidence="11">
    <location>
        <begin position="60"/>
        <end position="64"/>
    </location>
    <ligand>
        <name>FMN</name>
        <dbReference type="ChEBI" id="CHEBI:58210"/>
    </ligand>
</feature>
<evidence type="ECO:0000256" key="11">
    <source>
        <dbReference type="HAMAP-Rule" id="MF_00225"/>
    </source>
</evidence>
<feature type="active site" description="Nucleophile" evidence="11">
    <location>
        <position position="171"/>
    </location>
</feature>
<keyword evidence="14" id="KW-1185">Reference proteome</keyword>
<evidence type="ECO:0000256" key="8">
    <source>
        <dbReference type="ARBA" id="ARBA00023002"/>
    </source>
</evidence>
<evidence type="ECO:0000256" key="7">
    <source>
        <dbReference type="ARBA" id="ARBA00022975"/>
    </source>
</evidence>
<evidence type="ECO:0000313" key="14">
    <source>
        <dbReference type="Proteomes" id="UP000663918"/>
    </source>
</evidence>
<evidence type="ECO:0000256" key="6">
    <source>
        <dbReference type="ARBA" id="ARBA00022643"/>
    </source>
</evidence>
<dbReference type="GO" id="GO:0005737">
    <property type="term" value="C:cytoplasm"/>
    <property type="evidence" value="ECO:0007669"/>
    <property type="project" value="InterPro"/>
</dbReference>
<feature type="binding site" evidence="11">
    <location>
        <begin position="109"/>
        <end position="113"/>
    </location>
    <ligand>
        <name>substrate</name>
    </ligand>
</feature>
<protein>
    <recommendedName>
        <fullName evidence="11">Dihydroorotate dehydrogenase (quinone)</fullName>
        <ecNumber evidence="11">1.3.5.2</ecNumber>
    </recommendedName>
    <alternativeName>
        <fullName evidence="11">DHOdehase</fullName>
        <shortName evidence="11">DHOD</shortName>
        <shortName evidence="11">DHODase</shortName>
    </alternativeName>
    <alternativeName>
        <fullName evidence="11">Dihydroorotate oxidase</fullName>
    </alternativeName>
</protein>
<comment type="subcellular location">
    <subcellularLocation>
        <location evidence="11">Cell membrane</location>
        <topology evidence="11">Peripheral membrane protein</topology>
    </subcellularLocation>
    <subcellularLocation>
        <location evidence="2">Membrane</location>
    </subcellularLocation>
</comment>
<keyword evidence="7 11" id="KW-0665">Pyrimidine biosynthesis</keyword>
<feature type="binding site" evidence="11">
    <location>
        <position position="265"/>
    </location>
    <ligand>
        <name>FMN</name>
        <dbReference type="ChEBI" id="CHEBI:58210"/>
    </ligand>
</feature>
<dbReference type="KEGG" id="bgoe:IFJ75_18325"/>
<organism evidence="13 14">
    <name type="scientific">Brevundimonas goettingensis</name>
    <dbReference type="NCBI Taxonomy" id="2774190"/>
    <lineage>
        <taxon>Bacteria</taxon>
        <taxon>Pseudomonadati</taxon>
        <taxon>Pseudomonadota</taxon>
        <taxon>Alphaproteobacteria</taxon>
        <taxon>Caulobacterales</taxon>
        <taxon>Caulobacteraceae</taxon>
        <taxon>Brevundimonas</taxon>
    </lineage>
</organism>
<dbReference type="PROSITE" id="PS00911">
    <property type="entry name" value="DHODEHASE_1"/>
    <property type="match status" value="1"/>
</dbReference>
<keyword evidence="11" id="KW-1003">Cell membrane</keyword>
<evidence type="ECO:0000256" key="1">
    <source>
        <dbReference type="ARBA" id="ARBA00003125"/>
    </source>
</evidence>
<dbReference type="Gene3D" id="3.20.20.70">
    <property type="entry name" value="Aldolase class I"/>
    <property type="match status" value="1"/>
</dbReference>
<dbReference type="EMBL" id="CP062222">
    <property type="protein sequence ID" value="QTC91135.1"/>
    <property type="molecule type" value="Genomic_DNA"/>
</dbReference>
<dbReference type="Pfam" id="PF01180">
    <property type="entry name" value="DHO_dh"/>
    <property type="match status" value="1"/>
</dbReference>
<keyword evidence="9 11" id="KW-0472">Membrane</keyword>
<dbReference type="NCBIfam" id="NF003652">
    <property type="entry name" value="PRK05286.2-5"/>
    <property type="match status" value="1"/>
</dbReference>
<dbReference type="GO" id="GO:0005886">
    <property type="term" value="C:plasma membrane"/>
    <property type="evidence" value="ECO:0007669"/>
    <property type="project" value="UniProtKB-SubCell"/>
</dbReference>
<dbReference type="InterPro" id="IPR013785">
    <property type="entry name" value="Aldolase_TIM"/>
</dbReference>
<dbReference type="InterPro" id="IPR005719">
    <property type="entry name" value="Dihydroorotate_DH_2"/>
</dbReference>
<dbReference type="GO" id="GO:0044205">
    <property type="term" value="P:'de novo' UMP biosynthetic process"/>
    <property type="evidence" value="ECO:0007669"/>
    <property type="project" value="UniProtKB-UniRule"/>
</dbReference>
<comment type="function">
    <text evidence="1 11">Catalyzes the conversion of dihydroorotate to orotate with quinone as electron acceptor.</text>
</comment>
<dbReference type="InterPro" id="IPR050074">
    <property type="entry name" value="DHO_dehydrogenase"/>
</dbReference>
<feature type="binding site" evidence="11">
    <location>
        <begin position="315"/>
        <end position="316"/>
    </location>
    <ligand>
        <name>FMN</name>
        <dbReference type="ChEBI" id="CHEBI:58210"/>
    </ligand>
</feature>
<dbReference type="HAMAP" id="MF_00225">
    <property type="entry name" value="DHO_dh_type2"/>
    <property type="match status" value="1"/>
</dbReference>
<dbReference type="PANTHER" id="PTHR48109">
    <property type="entry name" value="DIHYDROOROTATE DEHYDROGENASE (QUINONE), MITOCHONDRIAL-RELATED"/>
    <property type="match status" value="1"/>
</dbReference>
<dbReference type="CDD" id="cd04738">
    <property type="entry name" value="DHOD_2_like"/>
    <property type="match status" value="1"/>
</dbReference>
<evidence type="ECO:0000256" key="3">
    <source>
        <dbReference type="ARBA" id="ARBA00005161"/>
    </source>
</evidence>
<dbReference type="SUPFAM" id="SSF51395">
    <property type="entry name" value="FMN-linked oxidoreductases"/>
    <property type="match status" value="1"/>
</dbReference>
<comment type="similarity">
    <text evidence="4 11">Belongs to the dihydroorotate dehydrogenase family. Type 2 subfamily.</text>
</comment>
<sequence>MTGLTDLGAALLRKLDPETAHGLAIRALQTVPLPAARADDPILATTIAGLKLPNPVGLAAGLDKNGEALNGLSKLGFGFVECGSVTPLAQAGNPKPRLFRLTEDRAIINRMGFNNAGLEAFAARLGDRGRGALVGANLGANKDTEDRAADYVIGLERLDGLADYFTINISSPNTPGLRALQGREALDDLLGRVAEARPKVAGDGRPLAPVFLKIAPDLTSAEIAMIVEAALAHGNGIDALIVSNTTLDRPGLRSPDAGEAGGLSGAPLKDKALNALRDAAAAAQGRLPLIGVGGIASGADAYARIRAGACAVQLYSALIYEGPGLIGRIKRDLADRLRADGFSSVSEAVST</sequence>
<dbReference type="PIRSF" id="PIRSF000164">
    <property type="entry name" value="DHO_oxidase"/>
    <property type="match status" value="1"/>
</dbReference>
<evidence type="ECO:0000313" key="13">
    <source>
        <dbReference type="EMBL" id="QTC91135.1"/>
    </source>
</evidence>
<dbReference type="GO" id="GO:0006207">
    <property type="term" value="P:'de novo' pyrimidine nucleobase biosynthetic process"/>
    <property type="evidence" value="ECO:0007669"/>
    <property type="project" value="UniProtKB-UniRule"/>
</dbReference>
<evidence type="ECO:0000256" key="4">
    <source>
        <dbReference type="ARBA" id="ARBA00005359"/>
    </source>
</evidence>
<evidence type="ECO:0000256" key="10">
    <source>
        <dbReference type="ARBA" id="ARBA00048639"/>
    </source>
</evidence>
<feature type="binding site" evidence="11">
    <location>
        <position position="243"/>
    </location>
    <ligand>
        <name>FMN</name>
        <dbReference type="ChEBI" id="CHEBI:58210"/>
    </ligand>
</feature>
<dbReference type="GO" id="GO:0106430">
    <property type="term" value="F:dihydroorotate dehydrogenase (quinone) activity"/>
    <property type="evidence" value="ECO:0007669"/>
    <property type="project" value="UniProtKB-EC"/>
</dbReference>
<comment type="pathway">
    <text evidence="3 11">Pyrimidine metabolism; UMP biosynthesis via de novo pathway; orotate from (S)-dihydroorotate (quinone route): step 1/1.</text>
</comment>
<feature type="binding site" evidence="11">
    <location>
        <position position="168"/>
    </location>
    <ligand>
        <name>substrate</name>
    </ligand>
</feature>
<dbReference type="NCBIfam" id="TIGR01036">
    <property type="entry name" value="pyrD_sub2"/>
    <property type="match status" value="1"/>
</dbReference>
<dbReference type="InterPro" id="IPR001295">
    <property type="entry name" value="Dihydroorotate_DH_CS"/>
</dbReference>
<keyword evidence="5 11" id="KW-0285">Flavoprotein</keyword>
<dbReference type="InterPro" id="IPR012135">
    <property type="entry name" value="Dihydroorotate_DH_1_2"/>
</dbReference>
<accession>A0A975GY20</accession>
<evidence type="ECO:0000256" key="2">
    <source>
        <dbReference type="ARBA" id="ARBA00004370"/>
    </source>
</evidence>
<feature type="binding site" evidence="11">
    <location>
        <position position="173"/>
    </location>
    <ligand>
        <name>substrate</name>
    </ligand>
</feature>
<dbReference type="Proteomes" id="UP000663918">
    <property type="component" value="Chromosome"/>
</dbReference>
<gene>
    <name evidence="11" type="primary">pyrD</name>
    <name evidence="13" type="ORF">IFJ75_18325</name>
</gene>
<keyword evidence="8 11" id="KW-0560">Oxidoreductase</keyword>
<dbReference type="InterPro" id="IPR005720">
    <property type="entry name" value="Dihydroorotate_DH_cat"/>
</dbReference>
<feature type="binding site" evidence="11">
    <location>
        <position position="84"/>
    </location>
    <ligand>
        <name>FMN</name>
        <dbReference type="ChEBI" id="CHEBI:58210"/>
    </ligand>
</feature>
<keyword evidence="6 11" id="KW-0288">FMN</keyword>
<name>A0A975GY20_9CAUL</name>
<comment type="catalytic activity">
    <reaction evidence="10 11">
        <text>(S)-dihydroorotate + a quinone = orotate + a quinol</text>
        <dbReference type="Rhea" id="RHEA:30187"/>
        <dbReference type="ChEBI" id="CHEBI:24646"/>
        <dbReference type="ChEBI" id="CHEBI:30839"/>
        <dbReference type="ChEBI" id="CHEBI:30864"/>
        <dbReference type="ChEBI" id="CHEBI:132124"/>
        <dbReference type="EC" id="1.3.5.2"/>
    </reaction>
</comment>
<evidence type="ECO:0000259" key="12">
    <source>
        <dbReference type="Pfam" id="PF01180"/>
    </source>
</evidence>
<feature type="binding site" evidence="11">
    <location>
        <position position="168"/>
    </location>
    <ligand>
        <name>FMN</name>
        <dbReference type="ChEBI" id="CHEBI:58210"/>
    </ligand>
</feature>
<feature type="binding site" evidence="11">
    <location>
        <position position="137"/>
    </location>
    <ligand>
        <name>FMN</name>
        <dbReference type="ChEBI" id="CHEBI:58210"/>
    </ligand>
</feature>
<feature type="binding site" evidence="11">
    <location>
        <position position="294"/>
    </location>
    <ligand>
        <name>FMN</name>
        <dbReference type="ChEBI" id="CHEBI:58210"/>
    </ligand>
</feature>
<evidence type="ECO:0000256" key="9">
    <source>
        <dbReference type="ARBA" id="ARBA00023136"/>
    </source>
</evidence>